<dbReference type="SUPFAM" id="SSF53383">
    <property type="entry name" value="PLP-dependent transferases"/>
    <property type="match status" value="1"/>
</dbReference>
<evidence type="ECO:0000313" key="2">
    <source>
        <dbReference type="EMBL" id="GAG43598.1"/>
    </source>
</evidence>
<evidence type="ECO:0008006" key="3">
    <source>
        <dbReference type="Google" id="ProtNLM"/>
    </source>
</evidence>
<dbReference type="InterPro" id="IPR015422">
    <property type="entry name" value="PyrdxlP-dep_Trfase_small"/>
</dbReference>
<dbReference type="Pfam" id="PF01041">
    <property type="entry name" value="DegT_DnrJ_EryC1"/>
    <property type="match status" value="1"/>
</dbReference>
<protein>
    <recommendedName>
        <fullName evidence="3">Transcriptional regulator</fullName>
    </recommendedName>
</protein>
<accession>X0Y4K0</accession>
<feature type="non-terminal residue" evidence="2">
    <location>
        <position position="1"/>
    </location>
</feature>
<dbReference type="EMBL" id="BARS01053884">
    <property type="protein sequence ID" value="GAG43598.1"/>
    <property type="molecule type" value="Genomic_DNA"/>
</dbReference>
<dbReference type="GO" id="GO:0000271">
    <property type="term" value="P:polysaccharide biosynthetic process"/>
    <property type="evidence" value="ECO:0007669"/>
    <property type="project" value="TreeGrafter"/>
</dbReference>
<sequence length="68" mass="7824">SERGVNTAIYYPMPLHLQKCFSYLGYREGDFPVAEKASREVLALPIYPELTADQQDYIASSITEFYKK</sequence>
<dbReference type="PANTHER" id="PTHR30244:SF36">
    <property type="entry name" value="3-OXO-GLUCOSE-6-PHOSPHATE:GLUTAMATE AMINOTRANSFERASE"/>
    <property type="match status" value="1"/>
</dbReference>
<keyword evidence="1" id="KW-0663">Pyridoxal phosphate</keyword>
<dbReference type="Gene3D" id="3.90.1150.10">
    <property type="entry name" value="Aspartate Aminotransferase, domain 1"/>
    <property type="match status" value="1"/>
</dbReference>
<dbReference type="PANTHER" id="PTHR30244">
    <property type="entry name" value="TRANSAMINASE"/>
    <property type="match status" value="1"/>
</dbReference>
<reference evidence="2" key="1">
    <citation type="journal article" date="2014" name="Front. Microbiol.">
        <title>High frequency of phylogenetically diverse reductive dehalogenase-homologous genes in deep subseafloor sedimentary metagenomes.</title>
        <authorList>
            <person name="Kawai M."/>
            <person name="Futagami T."/>
            <person name="Toyoda A."/>
            <person name="Takaki Y."/>
            <person name="Nishi S."/>
            <person name="Hori S."/>
            <person name="Arai W."/>
            <person name="Tsubouchi T."/>
            <person name="Morono Y."/>
            <person name="Uchiyama I."/>
            <person name="Ito T."/>
            <person name="Fujiyama A."/>
            <person name="Inagaki F."/>
            <person name="Takami H."/>
        </authorList>
    </citation>
    <scope>NUCLEOTIDE SEQUENCE</scope>
    <source>
        <strain evidence="2">Expedition CK06-06</strain>
    </source>
</reference>
<dbReference type="AlphaFoldDB" id="X0Y4K0"/>
<name>X0Y4K0_9ZZZZ</name>
<dbReference type="InterPro" id="IPR015424">
    <property type="entry name" value="PyrdxlP-dep_Trfase"/>
</dbReference>
<gene>
    <name evidence="2" type="ORF">S01H1_79871</name>
</gene>
<dbReference type="InterPro" id="IPR000653">
    <property type="entry name" value="DegT/StrS_aminotransferase"/>
</dbReference>
<proteinExistence type="predicted"/>
<evidence type="ECO:0000256" key="1">
    <source>
        <dbReference type="ARBA" id="ARBA00022898"/>
    </source>
</evidence>
<organism evidence="2">
    <name type="scientific">marine sediment metagenome</name>
    <dbReference type="NCBI Taxonomy" id="412755"/>
    <lineage>
        <taxon>unclassified sequences</taxon>
        <taxon>metagenomes</taxon>
        <taxon>ecological metagenomes</taxon>
    </lineage>
</organism>
<dbReference type="GO" id="GO:0008483">
    <property type="term" value="F:transaminase activity"/>
    <property type="evidence" value="ECO:0007669"/>
    <property type="project" value="TreeGrafter"/>
</dbReference>
<dbReference type="GO" id="GO:0030170">
    <property type="term" value="F:pyridoxal phosphate binding"/>
    <property type="evidence" value="ECO:0007669"/>
    <property type="project" value="TreeGrafter"/>
</dbReference>
<comment type="caution">
    <text evidence="2">The sequence shown here is derived from an EMBL/GenBank/DDBJ whole genome shotgun (WGS) entry which is preliminary data.</text>
</comment>